<sequence length="69" mass="7604">MSRQSGDFAPVWTTVNAWPGKSAGWLMGVALGRGASPSWWRCRVNLRGSHKAMRGRFRDIHVTGHSPGI</sequence>
<protein>
    <submittedName>
        <fullName evidence="1">Uncharacterized protein</fullName>
    </submittedName>
</protein>
<dbReference type="EMBL" id="JBGMEK010000002">
    <property type="protein sequence ID" value="MFA0809594.1"/>
    <property type="molecule type" value="Genomic_DNA"/>
</dbReference>
<evidence type="ECO:0000313" key="2">
    <source>
        <dbReference type="Proteomes" id="UP001569428"/>
    </source>
</evidence>
<proteinExistence type="predicted"/>
<evidence type="ECO:0000313" key="1">
    <source>
        <dbReference type="EMBL" id="MFA0809594.1"/>
    </source>
</evidence>
<name>A0ABV4NUC3_9GAMM</name>
<gene>
    <name evidence="1" type="ORF">ACCI49_01575</name>
</gene>
<organism evidence="1 2">
    <name type="scientific">Microbulbifer epialgicus</name>
    <dbReference type="NCBI Taxonomy" id="393907"/>
    <lineage>
        <taxon>Bacteria</taxon>
        <taxon>Pseudomonadati</taxon>
        <taxon>Pseudomonadota</taxon>
        <taxon>Gammaproteobacteria</taxon>
        <taxon>Cellvibrionales</taxon>
        <taxon>Microbulbiferaceae</taxon>
        <taxon>Microbulbifer</taxon>
    </lineage>
</organism>
<dbReference type="RefSeq" id="WP_371837213.1">
    <property type="nucleotide sequence ID" value="NZ_JBGMEK010000002.1"/>
</dbReference>
<keyword evidence="2" id="KW-1185">Reference proteome</keyword>
<comment type="caution">
    <text evidence="1">The sequence shown here is derived from an EMBL/GenBank/DDBJ whole genome shotgun (WGS) entry which is preliminary data.</text>
</comment>
<reference evidence="1 2" key="1">
    <citation type="submission" date="2024-08" db="EMBL/GenBank/DDBJ databases">
        <authorList>
            <person name="Ishaq N."/>
        </authorList>
    </citation>
    <scope>NUCLEOTIDE SEQUENCE [LARGE SCALE GENOMIC DNA]</scope>
    <source>
        <strain evidence="1 2">DSM 18651</strain>
    </source>
</reference>
<accession>A0ABV4NUC3</accession>
<dbReference type="Proteomes" id="UP001569428">
    <property type="component" value="Unassembled WGS sequence"/>
</dbReference>